<evidence type="ECO:0000313" key="1">
    <source>
        <dbReference type="EMBL" id="HJD39458.1"/>
    </source>
</evidence>
<dbReference type="EMBL" id="DWUX01000103">
    <property type="protein sequence ID" value="HJD39458.1"/>
    <property type="molecule type" value="Genomic_DNA"/>
</dbReference>
<name>A0A9D2RAC2_9FIRM</name>
<reference evidence="1" key="2">
    <citation type="submission" date="2021-04" db="EMBL/GenBank/DDBJ databases">
        <authorList>
            <person name="Gilroy R."/>
        </authorList>
    </citation>
    <scope>NUCLEOTIDE SEQUENCE</scope>
    <source>
        <strain evidence="1">ChiW19-6364</strain>
    </source>
</reference>
<gene>
    <name evidence="1" type="ORF">H9913_05470</name>
</gene>
<organism evidence="1 2">
    <name type="scientific">Candidatus Blautia stercoripullorum</name>
    <dbReference type="NCBI Taxonomy" id="2838502"/>
    <lineage>
        <taxon>Bacteria</taxon>
        <taxon>Bacillati</taxon>
        <taxon>Bacillota</taxon>
        <taxon>Clostridia</taxon>
        <taxon>Lachnospirales</taxon>
        <taxon>Lachnospiraceae</taxon>
        <taxon>Blautia</taxon>
    </lineage>
</organism>
<comment type="caution">
    <text evidence="1">The sequence shown here is derived from an EMBL/GenBank/DDBJ whole genome shotgun (WGS) entry which is preliminary data.</text>
</comment>
<sequence length="136" mass="14807">MKKYEEPKITLNEFRLNQSIADACWSLTGENKPHGKPGNNGYSGPFTYDISGEGYVSFWVKSMDGNCSSGPDAFKIIYYGSKIGEDGTPLNGKNVEGTAMEIELENALSTAAAHKGEPYKGMSIDFPVDPDPSWSL</sequence>
<protein>
    <submittedName>
        <fullName evidence="1">Uncharacterized protein</fullName>
    </submittedName>
</protein>
<proteinExistence type="predicted"/>
<reference evidence="1" key="1">
    <citation type="journal article" date="2021" name="PeerJ">
        <title>Extensive microbial diversity within the chicken gut microbiome revealed by metagenomics and culture.</title>
        <authorList>
            <person name="Gilroy R."/>
            <person name="Ravi A."/>
            <person name="Getino M."/>
            <person name="Pursley I."/>
            <person name="Horton D.L."/>
            <person name="Alikhan N.F."/>
            <person name="Baker D."/>
            <person name="Gharbi K."/>
            <person name="Hall N."/>
            <person name="Watson M."/>
            <person name="Adriaenssens E.M."/>
            <person name="Foster-Nyarko E."/>
            <person name="Jarju S."/>
            <person name="Secka A."/>
            <person name="Antonio M."/>
            <person name="Oren A."/>
            <person name="Chaudhuri R.R."/>
            <person name="La Ragione R."/>
            <person name="Hildebrand F."/>
            <person name="Pallen M.J."/>
        </authorList>
    </citation>
    <scope>NUCLEOTIDE SEQUENCE</scope>
    <source>
        <strain evidence="1">ChiW19-6364</strain>
    </source>
</reference>
<dbReference type="Proteomes" id="UP000823850">
    <property type="component" value="Unassembled WGS sequence"/>
</dbReference>
<dbReference type="AlphaFoldDB" id="A0A9D2RAC2"/>
<accession>A0A9D2RAC2</accession>
<evidence type="ECO:0000313" key="2">
    <source>
        <dbReference type="Proteomes" id="UP000823850"/>
    </source>
</evidence>